<dbReference type="EMBL" id="CP020772">
    <property type="protein sequence ID" value="ARI77440.1"/>
    <property type="molecule type" value="Genomic_DNA"/>
</dbReference>
<dbReference type="InterPro" id="IPR001387">
    <property type="entry name" value="Cro/C1-type_HTH"/>
</dbReference>
<name>A0A1W5ZVX9_9BACI</name>
<keyword evidence="2" id="KW-1133">Transmembrane helix</keyword>
<evidence type="ECO:0000313" key="5">
    <source>
        <dbReference type="Proteomes" id="UP000192527"/>
    </source>
</evidence>
<feature type="region of interest" description="Disordered" evidence="1">
    <location>
        <begin position="140"/>
        <end position="199"/>
    </location>
</feature>
<feature type="compositionally biased region" description="Basic and acidic residues" evidence="1">
    <location>
        <begin position="186"/>
        <end position="199"/>
    </location>
</feature>
<dbReference type="GO" id="GO:0003677">
    <property type="term" value="F:DNA binding"/>
    <property type="evidence" value="ECO:0007669"/>
    <property type="project" value="InterPro"/>
</dbReference>
<dbReference type="SUPFAM" id="SSF47413">
    <property type="entry name" value="lambda repressor-like DNA-binding domains"/>
    <property type="match status" value="1"/>
</dbReference>
<protein>
    <recommendedName>
        <fullName evidence="3">HTH cro/C1-type domain-containing protein</fullName>
    </recommendedName>
</protein>
<gene>
    <name evidence="4" type="ORF">HM131_11570</name>
</gene>
<reference evidence="4 5" key="1">
    <citation type="submission" date="2017-04" db="EMBL/GenBank/DDBJ databases">
        <title>The whole genome sequencing and assembly of Halobacillus mangrovi strain.</title>
        <authorList>
            <person name="Lee S.-J."/>
            <person name="Park M.-K."/>
            <person name="Kim J.-Y."/>
            <person name="Lee Y.-J."/>
            <person name="Yi H."/>
            <person name="Bahn Y.-S."/>
            <person name="Kim J.F."/>
            <person name="Lee D.-W."/>
        </authorList>
    </citation>
    <scope>NUCLEOTIDE SEQUENCE [LARGE SCALE GENOMIC DNA]</scope>
    <source>
        <strain evidence="4 5">KTB 131</strain>
    </source>
</reference>
<sequence length="308" mass="34468">MVLYMEMDIGSRLREARESKGLSLEEVQENTKIQKRYLQAIENNEFKVLPGKFYTRAFIREYAAAVGLDPEQVMEEHKGELPTYEDEEAIQYSRVQKTRKETTAKASGGSRVFPSLLTLLVIVGTLFMVWFFLLNNDSSENGKAQDTSESSDEVFVPADSEDDSSEEGQKEEEDAPSDGASDEDQSAEKEQDQAEEKPEVEMNLVEEGSGGFPEHVFEVSGVKEGTLTIELTGTSYLEVHAPKNGENLIQPIEYTIDKSPITVELSGKEQLYIKTGNAPGTTVKVNDQEVEFPNKELSTQKLLLNFKE</sequence>
<dbReference type="Proteomes" id="UP000192527">
    <property type="component" value="Chromosome"/>
</dbReference>
<accession>A0A1W5ZVX9</accession>
<dbReference type="CDD" id="cd00093">
    <property type="entry name" value="HTH_XRE"/>
    <property type="match status" value="1"/>
</dbReference>
<evidence type="ECO:0000313" key="4">
    <source>
        <dbReference type="EMBL" id="ARI77440.1"/>
    </source>
</evidence>
<dbReference type="OrthoDB" id="9797543at2"/>
<evidence type="ECO:0000259" key="3">
    <source>
        <dbReference type="PROSITE" id="PS50943"/>
    </source>
</evidence>
<dbReference type="PROSITE" id="PS50943">
    <property type="entry name" value="HTH_CROC1"/>
    <property type="match status" value="1"/>
</dbReference>
<keyword evidence="2" id="KW-0812">Transmembrane</keyword>
<evidence type="ECO:0000256" key="2">
    <source>
        <dbReference type="SAM" id="Phobius"/>
    </source>
</evidence>
<dbReference type="InterPro" id="IPR050400">
    <property type="entry name" value="Bact_Cytoskel_RodZ"/>
</dbReference>
<keyword evidence="5" id="KW-1185">Reference proteome</keyword>
<keyword evidence="2" id="KW-0472">Membrane</keyword>
<dbReference type="InterPro" id="IPR010982">
    <property type="entry name" value="Lambda_DNA-bd_dom_sf"/>
</dbReference>
<dbReference type="InterPro" id="IPR025194">
    <property type="entry name" value="RodZ-like_C"/>
</dbReference>
<feature type="domain" description="HTH cro/C1-type" evidence="3">
    <location>
        <begin position="13"/>
        <end position="45"/>
    </location>
</feature>
<dbReference type="PANTHER" id="PTHR34475:SF1">
    <property type="entry name" value="CYTOSKELETON PROTEIN RODZ"/>
    <property type="match status" value="1"/>
</dbReference>
<proteinExistence type="predicted"/>
<dbReference type="STRING" id="402384.HM131_11570"/>
<dbReference type="PANTHER" id="PTHR34475">
    <property type="match status" value="1"/>
</dbReference>
<dbReference type="Pfam" id="PF13413">
    <property type="entry name" value="HTH_25"/>
    <property type="match status" value="1"/>
</dbReference>
<evidence type="ECO:0000256" key="1">
    <source>
        <dbReference type="SAM" id="MobiDB-lite"/>
    </source>
</evidence>
<dbReference type="AlphaFoldDB" id="A0A1W5ZVX9"/>
<dbReference type="KEGG" id="hmn:HM131_11570"/>
<dbReference type="SMART" id="SM00530">
    <property type="entry name" value="HTH_XRE"/>
    <property type="match status" value="1"/>
</dbReference>
<dbReference type="Pfam" id="PF13464">
    <property type="entry name" value="RodZ_C"/>
    <property type="match status" value="1"/>
</dbReference>
<feature type="transmembrane region" description="Helical" evidence="2">
    <location>
        <begin position="112"/>
        <end position="133"/>
    </location>
</feature>
<feature type="compositionally biased region" description="Acidic residues" evidence="1">
    <location>
        <begin position="159"/>
        <end position="185"/>
    </location>
</feature>
<dbReference type="Gene3D" id="1.10.260.40">
    <property type="entry name" value="lambda repressor-like DNA-binding domains"/>
    <property type="match status" value="1"/>
</dbReference>
<organism evidence="4 5">
    <name type="scientific">Halobacillus mangrovi</name>
    <dbReference type="NCBI Taxonomy" id="402384"/>
    <lineage>
        <taxon>Bacteria</taxon>
        <taxon>Bacillati</taxon>
        <taxon>Bacillota</taxon>
        <taxon>Bacilli</taxon>
        <taxon>Bacillales</taxon>
        <taxon>Bacillaceae</taxon>
        <taxon>Halobacillus</taxon>
    </lineage>
</organism>